<dbReference type="GO" id="GO:0015344">
    <property type="term" value="F:siderophore uptake transmembrane transporter activity"/>
    <property type="evidence" value="ECO:0007669"/>
    <property type="project" value="TreeGrafter"/>
</dbReference>
<accession>A0A5M8QSW7</accession>
<proteinExistence type="inferred from homology"/>
<sequence length="785" mass="86811">MREYLSYSAWLVLCAWLSLSSGWAQQMNVPATAPGVTPCGLTLSGLILDRDAGTPLVGATVQIQGTSHATSTNAQGRYQFTGLCAGPVAVTVSYLGFSPETRQKRLRSTVESLDFALHVDATLLKSVEVTGHQLPASGATAGSTLTGQALEKAQGGSLAQALTQVSGVTMLQTGGTIAKPVIHGLHSNRILTLNNGIRQEGQQWGAEHAPEIDPFIANRLTVVKGAEAVRYGPEAMGGVVLVEPPALPSTPELHGQLTTVGASNGRSGTVSGMLNGGLKQVPGLGWRVQGTLKKAGNLKTADYYLENTGLREVNYSAALGYTSEKIGAELFYSRFQTELGIFKGAHIGSLEDLMTRISAERPWEEGAFSYQVGVPRQQIDHHLLKAKGHLHLGEGENLDVVYGLQYNQRQEFDIRRGEYRSVPSLDMALTTQTLEVAYDKLFSRGLKITTGLNGMLQINNNVPGTGAIPLIPNYDSYAGGGYLMGKLIRETWELEAGARYDYKYVNARGYYENAQAYGGIRRFHNVTGSLGGALHLHPAWTIRTNLGSAWRPPVVNELYSNGLHHGTASYETGDATLQSEKSYKWTNTLEYHANNLQLEFTAYANHIQDYIYLEPAGGFYESLRGSFPTFRYRQTDARFWGSDVSLQYDFWKPFRYELKGSLVRATDLRQDQYLPWIPTDRLENSLSWRPEISSALEDTYLQVQSQWVARQHRYTAGSDFAAPPASYHLLHLNTGTQWKLGEQTLGLHFSVNNLTNTLYKEYMNRFRYYAHDVGRNFTARVSWRF</sequence>
<dbReference type="SUPFAM" id="SSF56935">
    <property type="entry name" value="Porins"/>
    <property type="match status" value="1"/>
</dbReference>
<evidence type="ECO:0000256" key="2">
    <source>
        <dbReference type="ARBA" id="ARBA00022448"/>
    </source>
</evidence>
<keyword evidence="6 11" id="KW-0798">TonB box</keyword>
<dbReference type="GO" id="GO:0009279">
    <property type="term" value="C:cell outer membrane"/>
    <property type="evidence" value="ECO:0007669"/>
    <property type="project" value="UniProtKB-SubCell"/>
</dbReference>
<dbReference type="InterPro" id="IPR039426">
    <property type="entry name" value="TonB-dep_rcpt-like"/>
</dbReference>
<dbReference type="OrthoDB" id="9795928at2"/>
<dbReference type="InterPro" id="IPR000531">
    <property type="entry name" value="Beta-barrel_TonB"/>
</dbReference>
<keyword evidence="3 10" id="KW-1134">Transmembrane beta strand</keyword>
<keyword evidence="7 10" id="KW-0472">Membrane</keyword>
<dbReference type="PANTHER" id="PTHR30069">
    <property type="entry name" value="TONB-DEPENDENT OUTER MEMBRANE RECEPTOR"/>
    <property type="match status" value="1"/>
</dbReference>
<name>A0A5M8QSW7_9BACT</name>
<gene>
    <name evidence="15" type="ORF">FOE74_00435</name>
</gene>
<feature type="signal peptide" evidence="12">
    <location>
        <begin position="1"/>
        <end position="24"/>
    </location>
</feature>
<dbReference type="Pfam" id="PF00593">
    <property type="entry name" value="TonB_dep_Rec_b-barrel"/>
    <property type="match status" value="1"/>
</dbReference>
<dbReference type="GO" id="GO:0044718">
    <property type="term" value="P:siderophore transmembrane transport"/>
    <property type="evidence" value="ECO:0007669"/>
    <property type="project" value="TreeGrafter"/>
</dbReference>
<keyword evidence="8 15" id="KW-0675">Receptor</keyword>
<evidence type="ECO:0000256" key="5">
    <source>
        <dbReference type="ARBA" id="ARBA00022729"/>
    </source>
</evidence>
<dbReference type="Proteomes" id="UP000323866">
    <property type="component" value="Unassembled WGS sequence"/>
</dbReference>
<comment type="subcellular location">
    <subcellularLocation>
        <location evidence="1 10">Cell outer membrane</location>
        <topology evidence="1 10">Multi-pass membrane protein</topology>
    </subcellularLocation>
</comment>
<feature type="domain" description="TonB-dependent receptor-like beta-barrel" evidence="13">
    <location>
        <begin position="393"/>
        <end position="754"/>
    </location>
</feature>
<dbReference type="SUPFAM" id="SSF49464">
    <property type="entry name" value="Carboxypeptidase regulatory domain-like"/>
    <property type="match status" value="1"/>
</dbReference>
<reference evidence="15 16" key="2">
    <citation type="submission" date="2019-09" db="EMBL/GenBank/DDBJ databases">
        <title>A bacterium isolated from glacier soil.</title>
        <authorList>
            <person name="Liu Q."/>
        </authorList>
    </citation>
    <scope>NUCLEOTIDE SEQUENCE [LARGE SCALE GENOMIC DNA]</scope>
    <source>
        <strain evidence="15 16">MDT1-10-3</strain>
    </source>
</reference>
<dbReference type="InterPro" id="IPR008969">
    <property type="entry name" value="CarboxyPept-like_regulatory"/>
</dbReference>
<keyword evidence="2 10" id="KW-0813">Transport</keyword>
<comment type="similarity">
    <text evidence="10 11">Belongs to the TonB-dependent receptor family.</text>
</comment>
<protein>
    <submittedName>
        <fullName evidence="15">TonB-dependent receptor</fullName>
    </submittedName>
</protein>
<keyword evidence="9 10" id="KW-0998">Cell outer membrane</keyword>
<reference evidence="15 16" key="1">
    <citation type="submission" date="2019-07" db="EMBL/GenBank/DDBJ databases">
        <authorList>
            <person name="Qu J.-H."/>
        </authorList>
    </citation>
    <scope>NUCLEOTIDE SEQUENCE [LARGE SCALE GENOMIC DNA]</scope>
    <source>
        <strain evidence="15 16">MDT1-10-3</strain>
    </source>
</reference>
<dbReference type="EMBL" id="VKKZ01000001">
    <property type="protein sequence ID" value="KAA6438140.1"/>
    <property type="molecule type" value="Genomic_DNA"/>
</dbReference>
<evidence type="ECO:0000256" key="12">
    <source>
        <dbReference type="SAM" id="SignalP"/>
    </source>
</evidence>
<dbReference type="Gene3D" id="2.40.170.20">
    <property type="entry name" value="TonB-dependent receptor, beta-barrel domain"/>
    <property type="match status" value="1"/>
</dbReference>
<dbReference type="InterPro" id="IPR037066">
    <property type="entry name" value="Plug_dom_sf"/>
</dbReference>
<evidence type="ECO:0000256" key="8">
    <source>
        <dbReference type="ARBA" id="ARBA00023170"/>
    </source>
</evidence>
<evidence type="ECO:0000313" key="16">
    <source>
        <dbReference type="Proteomes" id="UP000323866"/>
    </source>
</evidence>
<evidence type="ECO:0000256" key="4">
    <source>
        <dbReference type="ARBA" id="ARBA00022692"/>
    </source>
</evidence>
<dbReference type="Gene3D" id="2.60.40.1120">
    <property type="entry name" value="Carboxypeptidase-like, regulatory domain"/>
    <property type="match status" value="1"/>
</dbReference>
<evidence type="ECO:0000256" key="3">
    <source>
        <dbReference type="ARBA" id="ARBA00022452"/>
    </source>
</evidence>
<evidence type="ECO:0000256" key="1">
    <source>
        <dbReference type="ARBA" id="ARBA00004571"/>
    </source>
</evidence>
<dbReference type="AlphaFoldDB" id="A0A5M8QSW7"/>
<evidence type="ECO:0000256" key="10">
    <source>
        <dbReference type="PROSITE-ProRule" id="PRU01360"/>
    </source>
</evidence>
<keyword evidence="4 10" id="KW-0812">Transmembrane</keyword>
<evidence type="ECO:0000256" key="7">
    <source>
        <dbReference type="ARBA" id="ARBA00023136"/>
    </source>
</evidence>
<dbReference type="PROSITE" id="PS52016">
    <property type="entry name" value="TONB_DEPENDENT_REC_3"/>
    <property type="match status" value="1"/>
</dbReference>
<feature type="chain" id="PRO_5024434424" evidence="12">
    <location>
        <begin position="25"/>
        <end position="785"/>
    </location>
</feature>
<dbReference type="PANTHER" id="PTHR30069:SF29">
    <property type="entry name" value="HEMOGLOBIN AND HEMOGLOBIN-HAPTOGLOBIN-BINDING PROTEIN 1-RELATED"/>
    <property type="match status" value="1"/>
</dbReference>
<dbReference type="Pfam" id="PF07715">
    <property type="entry name" value="Plug"/>
    <property type="match status" value="1"/>
</dbReference>
<evidence type="ECO:0000256" key="6">
    <source>
        <dbReference type="ARBA" id="ARBA00023077"/>
    </source>
</evidence>
<keyword evidence="5 12" id="KW-0732">Signal</keyword>
<evidence type="ECO:0000259" key="13">
    <source>
        <dbReference type="Pfam" id="PF00593"/>
    </source>
</evidence>
<dbReference type="Pfam" id="PF13620">
    <property type="entry name" value="CarboxypepD_reg"/>
    <property type="match status" value="1"/>
</dbReference>
<evidence type="ECO:0000256" key="9">
    <source>
        <dbReference type="ARBA" id="ARBA00023237"/>
    </source>
</evidence>
<organism evidence="15 16">
    <name type="scientific">Rufibacter glacialis</name>
    <dbReference type="NCBI Taxonomy" id="1259555"/>
    <lineage>
        <taxon>Bacteria</taxon>
        <taxon>Pseudomonadati</taxon>
        <taxon>Bacteroidota</taxon>
        <taxon>Cytophagia</taxon>
        <taxon>Cytophagales</taxon>
        <taxon>Hymenobacteraceae</taxon>
        <taxon>Rufibacter</taxon>
    </lineage>
</organism>
<feature type="domain" description="TonB-dependent receptor plug" evidence="14">
    <location>
        <begin position="143"/>
        <end position="239"/>
    </location>
</feature>
<dbReference type="Gene3D" id="2.170.130.10">
    <property type="entry name" value="TonB-dependent receptor, plug domain"/>
    <property type="match status" value="1"/>
</dbReference>
<dbReference type="InterPro" id="IPR012910">
    <property type="entry name" value="Plug_dom"/>
</dbReference>
<comment type="caution">
    <text evidence="15">The sequence shown here is derived from an EMBL/GenBank/DDBJ whole genome shotgun (WGS) entry which is preliminary data.</text>
</comment>
<evidence type="ECO:0000256" key="11">
    <source>
        <dbReference type="RuleBase" id="RU003357"/>
    </source>
</evidence>
<evidence type="ECO:0000259" key="14">
    <source>
        <dbReference type="Pfam" id="PF07715"/>
    </source>
</evidence>
<evidence type="ECO:0000313" key="15">
    <source>
        <dbReference type="EMBL" id="KAA6438140.1"/>
    </source>
</evidence>
<dbReference type="InterPro" id="IPR036942">
    <property type="entry name" value="Beta-barrel_TonB_sf"/>
</dbReference>